<dbReference type="RefSeq" id="XP_022287203.1">
    <property type="nucleotide sequence ID" value="XM_022431495.1"/>
</dbReference>
<dbReference type="AlphaFoldDB" id="A0A8B8A9F0"/>
<organism evidence="1 2">
    <name type="scientific">Crassostrea virginica</name>
    <name type="common">Eastern oyster</name>
    <dbReference type="NCBI Taxonomy" id="6565"/>
    <lineage>
        <taxon>Eukaryota</taxon>
        <taxon>Metazoa</taxon>
        <taxon>Spiralia</taxon>
        <taxon>Lophotrochozoa</taxon>
        <taxon>Mollusca</taxon>
        <taxon>Bivalvia</taxon>
        <taxon>Autobranchia</taxon>
        <taxon>Pteriomorphia</taxon>
        <taxon>Ostreida</taxon>
        <taxon>Ostreoidea</taxon>
        <taxon>Ostreidae</taxon>
        <taxon>Crassostrea</taxon>
    </lineage>
</organism>
<evidence type="ECO:0000313" key="1">
    <source>
        <dbReference type="Proteomes" id="UP000694844"/>
    </source>
</evidence>
<protein>
    <submittedName>
        <fullName evidence="2">Platelet endothelial aggregation receptor 1-like</fullName>
    </submittedName>
</protein>
<gene>
    <name evidence="2" type="primary">LOC111099962</name>
</gene>
<reference evidence="2" key="1">
    <citation type="submission" date="2025-08" db="UniProtKB">
        <authorList>
            <consortium name="RefSeq"/>
        </authorList>
    </citation>
    <scope>IDENTIFICATION</scope>
    <source>
        <tissue evidence="2">Whole sample</tissue>
    </source>
</reference>
<dbReference type="KEGG" id="cvn:111099962"/>
<dbReference type="Gene3D" id="2.170.300.10">
    <property type="entry name" value="Tie2 ligand-binding domain superfamily"/>
    <property type="match status" value="1"/>
</dbReference>
<dbReference type="GeneID" id="111099962"/>
<proteinExistence type="predicted"/>
<evidence type="ECO:0000313" key="2">
    <source>
        <dbReference type="RefSeq" id="XP_022287203.1"/>
    </source>
</evidence>
<dbReference type="OrthoDB" id="6083208at2759"/>
<dbReference type="Proteomes" id="UP000694844">
    <property type="component" value="Chromosome 6"/>
</dbReference>
<name>A0A8B8A9F0_CRAVI</name>
<sequence>MDIRWSNWAIYIEIIIPIWFIESIENTTTPFRCERERNEGCCDGYFRDPEGNNCTKCGPGYFGPNCTLICPYPTYGDECQEICDCDNKTCDISTGCRIPTTVEFTSSTFSETLHGTTLTIKGNLINLIKIFGGVDIL</sequence>
<keyword evidence="1" id="KW-1185">Reference proteome</keyword>
<accession>A0A8B8A9F0</accession>